<keyword evidence="7" id="KW-1185">Reference proteome</keyword>
<dbReference type="InterPro" id="IPR031100">
    <property type="entry name" value="LOG_fam"/>
</dbReference>
<gene>
    <name evidence="6" type="ORF">AMJAP_2253</name>
</gene>
<dbReference type="InterPro" id="IPR027820">
    <property type="entry name" value="PpnN_N"/>
</dbReference>
<proteinExistence type="predicted"/>
<name>A0A7R6PCF3_9GAMM</name>
<dbReference type="EMBL" id="AP014545">
    <property type="protein sequence ID" value="BBB26843.1"/>
    <property type="molecule type" value="Genomic_DNA"/>
</dbReference>
<dbReference type="InterPro" id="IPR052341">
    <property type="entry name" value="LOG_family_nucleotidases"/>
</dbReference>
<dbReference type="InterPro" id="IPR021826">
    <property type="entry name" value="PpnN_C"/>
</dbReference>
<feature type="domain" description="Pyrimidine/purine nucleotide 5'-monophosphate nucleosidase N-terminal" evidence="5">
    <location>
        <begin position="12"/>
        <end position="118"/>
    </location>
</feature>
<reference evidence="6 7" key="1">
    <citation type="journal article" date="2008" name="Int. J. Syst. Evol. Microbiol.">
        <title>Amphritea japonica sp. nov. and Amphritea balenae sp. nov., isolated from the sediment adjacent to sperm whale carcasses off Kagoshima, Japan.</title>
        <authorList>
            <person name="Miyazaki M."/>
            <person name="Nogi Y."/>
            <person name="Fujiwara Y."/>
            <person name="Kawato M."/>
            <person name="Nagahama T."/>
            <person name="Kubokawa K."/>
            <person name="Horikoshi K."/>
        </authorList>
    </citation>
    <scope>NUCLEOTIDE SEQUENCE [LARGE SCALE GENOMIC DNA]</scope>
    <source>
        <strain evidence="6 7">ATCC BAA-1530</strain>
    </source>
</reference>
<dbReference type="InterPro" id="IPR037153">
    <property type="entry name" value="PpnN-like_sf"/>
</dbReference>
<protein>
    <recommendedName>
        <fullName evidence="3">AMP nucleosidase</fullName>
        <ecNumber evidence="2">3.2.2.4</ecNumber>
    </recommendedName>
    <alternativeName>
        <fullName evidence="3">AMP nucleosidase</fullName>
    </alternativeName>
</protein>
<sequence>MIMMTEQFVSANITPLDSLDTLSPHEVAKLQDRNQAGLYPLFRQCALAVLNCGSELDSTKQVLEKHKDFDIRVSHKHRGVQLELINAPASAFVDGEIIQGIREHMFSVLRDLLYVVDELDICCDELEEGEQVTNMVFHILRHANAIEPHIKPNLVVCWGGHSISRDEYIYTKQVGYELGLRGFSVCTGCGPGAMKGPMKGATIAHAKQRVTDARYLGVSEPGIIAAESPNPIVNELIIMPDIEKRLEAFVRLGHGIIVFPGGAGTAEEILYMLGVLLHERNNNVPFPFIFTGPEGSEAYFETVDRFIRATLGDQAAELYEIVVGDPYDVAVKMKAGLERVTEYRKATGESFHFNWQLHIPSEFQQPFEPTHENMAALDLTSDQPDYLLAATLRKALSGIVAGNVKEPGIRAIEEHGPFELSGEPEMVEALDTLLAAFVEQRRMKINYEEYQPCYRLVQDEPA</sequence>
<evidence type="ECO:0000259" key="4">
    <source>
        <dbReference type="Pfam" id="PF11892"/>
    </source>
</evidence>
<dbReference type="InterPro" id="IPR049788">
    <property type="entry name" value="PpnN"/>
</dbReference>
<dbReference type="PANTHER" id="PTHR43393:SF1">
    <property type="entry name" value="PYRIMIDINE_PURINE NUCLEOTIDE 5'-MONOPHOSPHATE NUCLEOSIDASE"/>
    <property type="match status" value="1"/>
</dbReference>
<dbReference type="PANTHER" id="PTHR43393">
    <property type="entry name" value="CYTOKININ RIBOSIDE 5'-MONOPHOSPHATE PHOSPHORIBOHYDROLASE"/>
    <property type="match status" value="1"/>
</dbReference>
<dbReference type="GO" id="GO:0005829">
    <property type="term" value="C:cytosol"/>
    <property type="evidence" value="ECO:0007669"/>
    <property type="project" value="TreeGrafter"/>
</dbReference>
<dbReference type="NCBIfam" id="NF038390">
    <property type="entry name" value="Nsidase_PpnN"/>
    <property type="match status" value="1"/>
</dbReference>
<dbReference type="EC" id="3.2.2.4" evidence="2"/>
<evidence type="ECO:0000256" key="1">
    <source>
        <dbReference type="ARBA" id="ARBA00000274"/>
    </source>
</evidence>
<evidence type="ECO:0000313" key="6">
    <source>
        <dbReference type="EMBL" id="BBB26843.1"/>
    </source>
</evidence>
<accession>A0A7R6PCF3</accession>
<organism evidence="6 7">
    <name type="scientific">Amphritea japonica ATCC BAA-1530</name>
    <dbReference type="NCBI Taxonomy" id="1278309"/>
    <lineage>
        <taxon>Bacteria</taxon>
        <taxon>Pseudomonadati</taxon>
        <taxon>Pseudomonadota</taxon>
        <taxon>Gammaproteobacteria</taxon>
        <taxon>Oceanospirillales</taxon>
        <taxon>Oceanospirillaceae</taxon>
        <taxon>Amphritea</taxon>
    </lineage>
</organism>
<dbReference type="KEGG" id="ajp:AMJAP_2253"/>
<evidence type="ECO:0000313" key="7">
    <source>
        <dbReference type="Proteomes" id="UP000595663"/>
    </source>
</evidence>
<evidence type="ECO:0000256" key="2">
    <source>
        <dbReference type="ARBA" id="ARBA00011985"/>
    </source>
</evidence>
<dbReference type="Proteomes" id="UP000595663">
    <property type="component" value="Chromosome"/>
</dbReference>
<dbReference type="AlphaFoldDB" id="A0A7R6PCF3"/>
<comment type="catalytic activity">
    <reaction evidence="1">
        <text>AMP + H2O = D-ribose 5-phosphate + adenine</text>
        <dbReference type="Rhea" id="RHEA:20129"/>
        <dbReference type="ChEBI" id="CHEBI:15377"/>
        <dbReference type="ChEBI" id="CHEBI:16708"/>
        <dbReference type="ChEBI" id="CHEBI:78346"/>
        <dbReference type="ChEBI" id="CHEBI:456215"/>
        <dbReference type="EC" id="3.2.2.4"/>
    </reaction>
</comment>
<dbReference type="Pfam" id="PF11892">
    <property type="entry name" value="PpnN_C"/>
    <property type="match status" value="1"/>
</dbReference>
<dbReference type="SUPFAM" id="SSF102405">
    <property type="entry name" value="MCP/YpsA-like"/>
    <property type="match status" value="1"/>
</dbReference>
<evidence type="ECO:0000259" key="5">
    <source>
        <dbReference type="Pfam" id="PF14793"/>
    </source>
</evidence>
<dbReference type="Gene3D" id="3.30.1850.10">
    <property type="entry name" value="MoCo carrier protein-like"/>
    <property type="match status" value="1"/>
</dbReference>
<feature type="domain" description="Pyrimidine/purine nucleotide 5'-monophosphate nucleosidase C-terminal" evidence="4">
    <location>
        <begin position="338"/>
        <end position="457"/>
    </location>
</feature>
<dbReference type="GO" id="GO:0008714">
    <property type="term" value="F:AMP nucleosidase activity"/>
    <property type="evidence" value="ECO:0007669"/>
    <property type="project" value="UniProtKB-EC"/>
</dbReference>
<dbReference type="Pfam" id="PF03641">
    <property type="entry name" value="Lysine_decarbox"/>
    <property type="match status" value="1"/>
</dbReference>
<evidence type="ECO:0000256" key="3">
    <source>
        <dbReference type="ARBA" id="ARBA00031983"/>
    </source>
</evidence>
<dbReference type="Pfam" id="PF14793">
    <property type="entry name" value="DUF4478"/>
    <property type="match status" value="1"/>
</dbReference>
<dbReference type="Gene3D" id="3.40.50.450">
    <property type="match status" value="1"/>
</dbReference>